<dbReference type="SUPFAM" id="SSF49313">
    <property type="entry name" value="Cadherin-like"/>
    <property type="match status" value="7"/>
</dbReference>
<keyword evidence="17" id="KW-1185">Reference proteome</keyword>
<proteinExistence type="predicted"/>
<sequence length="1089" mass="120541">MEKFVITYTVVCCFVSHVLSLELSYTIPEEGNISSYIGNVANDSSLNQSLNVSERNNMKYTILDGTYASYFNVNERTSSLFISKRLDRESLQECEFSTSCELPIDIVAQSIVGTFFKKIKVKITITDINDHEPKFPESSMSLELSEAFVVGSSSPIVGAVDIDSGDNSVQKYFLKPEETPFTLNFVKYVDGSSSVSLVVSKKLDRETVDGYQLQIIAEDGGNPKFTGTLHLNVIITDINDNPPSFNQSTYSISVREDTTVGNTVFNVMATDPDLNENGMVTYKLSPHQSDNIKQIFAINRSTGSIFTLKPLVYTPGEPYKIIVEANDGATIPLMTQATIFVTVLDSGNDAPVINVNLLSNTDMAKISENASVGAAVAHIAVSDDDTDKNGEVTCSIQHDVFRLEKITGEENEYKVVVSKSLDREKTEIYKVKIVCEDAGSPAKNSTAEFNVKVLDENDHRPTFQSYKYEVVISENNFVGASIVQVSALDLDIGKNAEIVYSVEPSAHDFKIDTETGNIHANFILDREKVPYMEFRVLSKDKGSPSLTGTAVVTVNLTDVNDNPPKFNKSVYVMHAKENEEPGYYVGEVIAHDIDIGKNAVVNFVAEPEIEAIKVLTDGSIFTSLTLDREARPHGYSFNVIAYDGGNPSLNSTAHVTVFVVDENDNDPVIKFPTAENGTVQMVYEKPTNSVITYVIANDNDTGDNAVLTFSILQHDVLNTFRINPKTGEITLARALSSNDMKSHTFTVEVEDSGAPKRKDRQNLTIIISSNKPLVLPRKETEKDNALIVVVIVCVTVILSGAIIMGIFLIRRMDKKKKNKKRNTATPKNDKLYDSIHKNGTIHRDDMVDNENKISFSTHATSNGIKDKTQMQLSNGHRPEEVTQTVDRVMAPSPPSSNYGRSAYSGKKKSQSSQSLQNMQMSRLQHHQSNLQTLSIPQNSGRKHEDNHSETSGETNDSGRGGSESDIHSSGFNHSAELDYMKNRYSPVNSPGRPLLIKENMNKLMHPKERYRSQNQQYLVQNNCHRQYTNGGSSGPTYKNNVHWNSISNVLNGSMATIDDYDDDTTTSGSYVVDDQELDLDFNPPQDCVV</sequence>
<accession>A0A6J8BGJ3</accession>
<feature type="domain" description="Cadherin" evidence="15">
    <location>
        <begin position="673"/>
        <end position="778"/>
    </location>
</feature>
<dbReference type="SMART" id="SM00112">
    <property type="entry name" value="CA"/>
    <property type="match status" value="7"/>
</dbReference>
<protein>
    <submittedName>
        <fullName evidence="16">PCDHD1</fullName>
    </submittedName>
</protein>
<feature type="domain" description="Cadherin" evidence="15">
    <location>
        <begin position="464"/>
        <end position="566"/>
    </location>
</feature>
<keyword evidence="5" id="KW-0677">Repeat</keyword>
<feature type="compositionally biased region" description="Polar residues" evidence="12">
    <location>
        <begin position="856"/>
        <end position="874"/>
    </location>
</feature>
<dbReference type="OrthoDB" id="6252479at2759"/>
<dbReference type="PRINTS" id="PR00205">
    <property type="entry name" value="CADHERIN"/>
</dbReference>
<keyword evidence="7" id="KW-0130">Cell adhesion</keyword>
<evidence type="ECO:0000256" key="11">
    <source>
        <dbReference type="PROSITE-ProRule" id="PRU00043"/>
    </source>
</evidence>
<evidence type="ECO:0000256" key="2">
    <source>
        <dbReference type="ARBA" id="ARBA00022475"/>
    </source>
</evidence>
<evidence type="ECO:0000256" key="10">
    <source>
        <dbReference type="ARBA" id="ARBA00023180"/>
    </source>
</evidence>
<evidence type="ECO:0000256" key="7">
    <source>
        <dbReference type="ARBA" id="ARBA00022889"/>
    </source>
</evidence>
<dbReference type="FunFam" id="2.60.40.60:FF:000004">
    <property type="entry name" value="Protocadherin 1 gamma 2"/>
    <property type="match status" value="1"/>
</dbReference>
<evidence type="ECO:0000256" key="3">
    <source>
        <dbReference type="ARBA" id="ARBA00022692"/>
    </source>
</evidence>
<feature type="domain" description="Cadherin" evidence="15">
    <location>
        <begin position="246"/>
        <end position="353"/>
    </location>
</feature>
<dbReference type="InterPro" id="IPR002126">
    <property type="entry name" value="Cadherin-like_dom"/>
</dbReference>
<organism evidence="16 17">
    <name type="scientific">Mytilus coruscus</name>
    <name type="common">Sea mussel</name>
    <dbReference type="NCBI Taxonomy" id="42192"/>
    <lineage>
        <taxon>Eukaryota</taxon>
        <taxon>Metazoa</taxon>
        <taxon>Spiralia</taxon>
        <taxon>Lophotrochozoa</taxon>
        <taxon>Mollusca</taxon>
        <taxon>Bivalvia</taxon>
        <taxon>Autobranchia</taxon>
        <taxon>Pteriomorphia</taxon>
        <taxon>Mytilida</taxon>
        <taxon>Mytiloidea</taxon>
        <taxon>Mytilidae</taxon>
        <taxon>Mytilinae</taxon>
        <taxon>Mytilus</taxon>
    </lineage>
</organism>
<evidence type="ECO:0000256" key="5">
    <source>
        <dbReference type="ARBA" id="ARBA00022737"/>
    </source>
</evidence>
<keyword evidence="3 13" id="KW-0812">Transmembrane</keyword>
<name>A0A6J8BGJ3_MYTCO</name>
<evidence type="ECO:0000256" key="13">
    <source>
        <dbReference type="SAM" id="Phobius"/>
    </source>
</evidence>
<keyword evidence="6 11" id="KW-0106">Calcium</keyword>
<dbReference type="PANTHER" id="PTHR24028">
    <property type="entry name" value="CADHERIN-87A"/>
    <property type="match status" value="1"/>
</dbReference>
<feature type="domain" description="Cadherin" evidence="15">
    <location>
        <begin position="567"/>
        <end position="669"/>
    </location>
</feature>
<dbReference type="Pfam" id="PF00028">
    <property type="entry name" value="Cadherin"/>
    <property type="match status" value="6"/>
</dbReference>
<evidence type="ECO:0000259" key="15">
    <source>
        <dbReference type="PROSITE" id="PS50268"/>
    </source>
</evidence>
<dbReference type="GO" id="GO:0005886">
    <property type="term" value="C:plasma membrane"/>
    <property type="evidence" value="ECO:0007669"/>
    <property type="project" value="UniProtKB-SubCell"/>
</dbReference>
<dbReference type="Pfam" id="PF08266">
    <property type="entry name" value="Cadherin_2"/>
    <property type="match status" value="1"/>
</dbReference>
<dbReference type="FunFam" id="2.60.40.60:FF:000092">
    <property type="entry name" value="Protocadherin 8"/>
    <property type="match status" value="2"/>
</dbReference>
<feature type="domain" description="Cadherin" evidence="15">
    <location>
        <begin position="358"/>
        <end position="463"/>
    </location>
</feature>
<keyword evidence="4 14" id="KW-0732">Signal</keyword>
<feature type="compositionally biased region" description="Low complexity" evidence="12">
    <location>
        <begin position="910"/>
        <end position="922"/>
    </location>
</feature>
<feature type="transmembrane region" description="Helical" evidence="13">
    <location>
        <begin position="785"/>
        <end position="809"/>
    </location>
</feature>
<dbReference type="CDD" id="cd11304">
    <property type="entry name" value="Cadherin_repeat"/>
    <property type="match status" value="7"/>
</dbReference>
<evidence type="ECO:0000256" key="1">
    <source>
        <dbReference type="ARBA" id="ARBA00004251"/>
    </source>
</evidence>
<feature type="region of interest" description="Disordered" evidence="12">
    <location>
        <begin position="815"/>
        <end position="834"/>
    </location>
</feature>
<dbReference type="PROSITE" id="PS00232">
    <property type="entry name" value="CADHERIN_1"/>
    <property type="match status" value="3"/>
</dbReference>
<feature type="domain" description="Cadherin" evidence="15">
    <location>
        <begin position="19"/>
        <end position="135"/>
    </location>
</feature>
<comment type="subcellular location">
    <subcellularLocation>
        <location evidence="1">Cell membrane</location>
        <topology evidence="1">Single-pass type I membrane protein</topology>
    </subcellularLocation>
</comment>
<evidence type="ECO:0000256" key="12">
    <source>
        <dbReference type="SAM" id="MobiDB-lite"/>
    </source>
</evidence>
<dbReference type="InterPro" id="IPR050174">
    <property type="entry name" value="Protocadherin/Cadherin-CA"/>
</dbReference>
<evidence type="ECO:0000256" key="8">
    <source>
        <dbReference type="ARBA" id="ARBA00022989"/>
    </source>
</evidence>
<feature type="region of interest" description="Disordered" evidence="12">
    <location>
        <begin position="856"/>
        <end position="970"/>
    </location>
</feature>
<dbReference type="Gene3D" id="2.60.40.60">
    <property type="entry name" value="Cadherins"/>
    <property type="match status" value="7"/>
</dbReference>
<feature type="domain" description="Cadherin" evidence="15">
    <location>
        <begin position="136"/>
        <end position="245"/>
    </location>
</feature>
<keyword evidence="10" id="KW-0325">Glycoprotein</keyword>
<evidence type="ECO:0000256" key="4">
    <source>
        <dbReference type="ARBA" id="ARBA00022729"/>
    </source>
</evidence>
<dbReference type="GO" id="GO:0005509">
    <property type="term" value="F:calcium ion binding"/>
    <property type="evidence" value="ECO:0007669"/>
    <property type="project" value="UniProtKB-UniRule"/>
</dbReference>
<dbReference type="Proteomes" id="UP000507470">
    <property type="component" value="Unassembled WGS sequence"/>
</dbReference>
<dbReference type="AlphaFoldDB" id="A0A6J8BGJ3"/>
<dbReference type="FunFam" id="2.60.40.60:FF:000002">
    <property type="entry name" value="Protocadherin alpha 2"/>
    <property type="match status" value="1"/>
</dbReference>
<feature type="chain" id="PRO_5026995834" evidence="14">
    <location>
        <begin position="21"/>
        <end position="1089"/>
    </location>
</feature>
<dbReference type="InterPro" id="IPR020894">
    <property type="entry name" value="Cadherin_CS"/>
</dbReference>
<evidence type="ECO:0000256" key="9">
    <source>
        <dbReference type="ARBA" id="ARBA00023136"/>
    </source>
</evidence>
<dbReference type="PROSITE" id="PS50268">
    <property type="entry name" value="CADHERIN_2"/>
    <property type="match status" value="7"/>
</dbReference>
<dbReference type="InterPro" id="IPR013164">
    <property type="entry name" value="Cadherin_N"/>
</dbReference>
<keyword evidence="9 13" id="KW-0472">Membrane</keyword>
<evidence type="ECO:0000313" key="17">
    <source>
        <dbReference type="Proteomes" id="UP000507470"/>
    </source>
</evidence>
<keyword evidence="2" id="KW-1003">Cell membrane</keyword>
<feature type="compositionally biased region" description="Polar residues" evidence="12">
    <location>
        <begin position="926"/>
        <end position="939"/>
    </location>
</feature>
<evidence type="ECO:0000256" key="14">
    <source>
        <dbReference type="SAM" id="SignalP"/>
    </source>
</evidence>
<dbReference type="EMBL" id="CACVKT020003265">
    <property type="protein sequence ID" value="CAC5382793.1"/>
    <property type="molecule type" value="Genomic_DNA"/>
</dbReference>
<feature type="compositionally biased region" description="Basic and acidic residues" evidence="12">
    <location>
        <begin position="941"/>
        <end position="950"/>
    </location>
</feature>
<keyword evidence="8 13" id="KW-1133">Transmembrane helix</keyword>
<reference evidence="16 17" key="1">
    <citation type="submission" date="2020-06" db="EMBL/GenBank/DDBJ databases">
        <authorList>
            <person name="Li R."/>
            <person name="Bekaert M."/>
        </authorList>
    </citation>
    <scope>NUCLEOTIDE SEQUENCE [LARGE SCALE GENOMIC DNA]</scope>
    <source>
        <strain evidence="17">wild</strain>
    </source>
</reference>
<dbReference type="InterPro" id="IPR015919">
    <property type="entry name" value="Cadherin-like_sf"/>
</dbReference>
<gene>
    <name evidence="16" type="ORF">MCOR_18587</name>
</gene>
<feature type="signal peptide" evidence="14">
    <location>
        <begin position="1"/>
        <end position="20"/>
    </location>
</feature>
<evidence type="ECO:0000256" key="6">
    <source>
        <dbReference type="ARBA" id="ARBA00022837"/>
    </source>
</evidence>
<dbReference type="GO" id="GO:0007156">
    <property type="term" value="P:homophilic cell adhesion via plasma membrane adhesion molecules"/>
    <property type="evidence" value="ECO:0007669"/>
    <property type="project" value="InterPro"/>
</dbReference>
<dbReference type="FunFam" id="2.60.40.60:FF:000007">
    <property type="entry name" value="Protocadherin alpha 2"/>
    <property type="match status" value="1"/>
</dbReference>
<dbReference type="FunFam" id="2.60.40.60:FF:000020">
    <property type="entry name" value="Dachsous cadherin-related 1b"/>
    <property type="match status" value="1"/>
</dbReference>
<dbReference type="PANTHER" id="PTHR24028:SF146">
    <property type="entry name" value="CADHERIN 96CB, ISOFORM D-RELATED"/>
    <property type="match status" value="1"/>
</dbReference>
<evidence type="ECO:0000313" key="16">
    <source>
        <dbReference type="EMBL" id="CAC5382793.1"/>
    </source>
</evidence>